<dbReference type="GO" id="GO:0005975">
    <property type="term" value="P:carbohydrate metabolic process"/>
    <property type="evidence" value="ECO:0007669"/>
    <property type="project" value="InterPro"/>
</dbReference>
<accession>A0A8J3I038</accession>
<dbReference type="InterPro" id="IPR014729">
    <property type="entry name" value="Rossmann-like_a/b/a_fold"/>
</dbReference>
<evidence type="ECO:0000256" key="1">
    <source>
        <dbReference type="ARBA" id="ARBA00012519"/>
    </source>
</evidence>
<dbReference type="SUPFAM" id="SSF52374">
    <property type="entry name" value="Nucleotidylyl transferase"/>
    <property type="match status" value="1"/>
</dbReference>
<dbReference type="Proteomes" id="UP000612362">
    <property type="component" value="Unassembled WGS sequence"/>
</dbReference>
<dbReference type="NCBIfam" id="TIGR02199">
    <property type="entry name" value="rfaE_dom_II"/>
    <property type="match status" value="1"/>
</dbReference>
<dbReference type="EMBL" id="BNJF01000001">
    <property type="protein sequence ID" value="GHO43653.1"/>
    <property type="molecule type" value="Genomic_DNA"/>
</dbReference>
<keyword evidence="3" id="KW-0548">Nucleotidyltransferase</keyword>
<evidence type="ECO:0000313" key="10">
    <source>
        <dbReference type="Proteomes" id="UP000612362"/>
    </source>
</evidence>
<protein>
    <recommendedName>
        <fullName evidence="1">D-glycero-beta-D-manno-heptose 1-phosphate adenylyltransferase</fullName>
        <ecNumber evidence="1">2.7.7.70</ecNumber>
    </recommendedName>
</protein>
<evidence type="ECO:0000256" key="2">
    <source>
        <dbReference type="ARBA" id="ARBA00022679"/>
    </source>
</evidence>
<evidence type="ECO:0000256" key="6">
    <source>
        <dbReference type="ARBA" id="ARBA00023277"/>
    </source>
</evidence>
<dbReference type="EC" id="2.7.7.70" evidence="1"/>
<dbReference type="NCBIfam" id="TIGR00125">
    <property type="entry name" value="cyt_tran_rel"/>
    <property type="match status" value="1"/>
</dbReference>
<dbReference type="GO" id="GO:0005524">
    <property type="term" value="F:ATP binding"/>
    <property type="evidence" value="ECO:0007669"/>
    <property type="project" value="UniProtKB-KW"/>
</dbReference>
<evidence type="ECO:0000256" key="5">
    <source>
        <dbReference type="ARBA" id="ARBA00022840"/>
    </source>
</evidence>
<dbReference type="Gene3D" id="3.40.50.620">
    <property type="entry name" value="HUPs"/>
    <property type="match status" value="1"/>
</dbReference>
<keyword evidence="5" id="KW-0067">ATP-binding</keyword>
<evidence type="ECO:0000313" key="9">
    <source>
        <dbReference type="EMBL" id="GHO43653.1"/>
    </source>
</evidence>
<feature type="domain" description="Cytidyltransferase-like" evidence="8">
    <location>
        <begin position="34"/>
        <end position="165"/>
    </location>
</feature>
<evidence type="ECO:0000256" key="7">
    <source>
        <dbReference type="ARBA" id="ARBA00047428"/>
    </source>
</evidence>
<proteinExistence type="predicted"/>
<organism evidence="9 10">
    <name type="scientific">Ktedonospora formicarum</name>
    <dbReference type="NCBI Taxonomy" id="2778364"/>
    <lineage>
        <taxon>Bacteria</taxon>
        <taxon>Bacillati</taxon>
        <taxon>Chloroflexota</taxon>
        <taxon>Ktedonobacteria</taxon>
        <taxon>Ktedonobacterales</taxon>
        <taxon>Ktedonobacteraceae</taxon>
        <taxon>Ktedonospora</taxon>
    </lineage>
</organism>
<keyword evidence="10" id="KW-1185">Reference proteome</keyword>
<dbReference type="PANTHER" id="PTHR43793">
    <property type="entry name" value="FAD SYNTHASE"/>
    <property type="match status" value="1"/>
</dbReference>
<dbReference type="GO" id="GO:0016773">
    <property type="term" value="F:phosphotransferase activity, alcohol group as acceptor"/>
    <property type="evidence" value="ECO:0007669"/>
    <property type="project" value="InterPro"/>
</dbReference>
<dbReference type="AlphaFoldDB" id="A0A8J3I038"/>
<name>A0A8J3I038_9CHLR</name>
<keyword evidence="6" id="KW-0119">Carbohydrate metabolism</keyword>
<dbReference type="RefSeq" id="WP_220193112.1">
    <property type="nucleotide sequence ID" value="NZ_BNJF01000001.1"/>
</dbReference>
<dbReference type="InterPro" id="IPR004821">
    <property type="entry name" value="Cyt_trans-like"/>
</dbReference>
<gene>
    <name evidence="9" type="ORF">KSX_18160</name>
</gene>
<evidence type="ECO:0000256" key="3">
    <source>
        <dbReference type="ARBA" id="ARBA00022695"/>
    </source>
</evidence>
<sequence length="176" mass="19303">MNTHLSTTSTKILSRAELAAEVARRQQAGERGVFTNGCFDLLHLGHVRYLQEARALGDFLVLGLNSDESVRALKGPTRPLVPENERAELLSALACIDYVTIFEEPTASNLIESLHPSIYVKGGDYAGTVRGIDPERLPEAKVVFAYGGEVRLISYLPGYSTTELIQKIQSLNTTKL</sequence>
<dbReference type="InterPro" id="IPR050385">
    <property type="entry name" value="Archaeal_FAD_synthase"/>
</dbReference>
<keyword evidence="2" id="KW-0808">Transferase</keyword>
<reference evidence="9" key="1">
    <citation type="submission" date="2020-10" db="EMBL/GenBank/DDBJ databases">
        <title>Taxonomic study of unclassified bacteria belonging to the class Ktedonobacteria.</title>
        <authorList>
            <person name="Yabe S."/>
            <person name="Wang C.M."/>
            <person name="Zheng Y."/>
            <person name="Sakai Y."/>
            <person name="Cavaletti L."/>
            <person name="Monciardini P."/>
            <person name="Donadio S."/>
        </authorList>
    </citation>
    <scope>NUCLEOTIDE SEQUENCE</scope>
    <source>
        <strain evidence="9">SOSP1-1</strain>
    </source>
</reference>
<evidence type="ECO:0000256" key="4">
    <source>
        <dbReference type="ARBA" id="ARBA00022741"/>
    </source>
</evidence>
<dbReference type="GO" id="GO:0016779">
    <property type="term" value="F:nucleotidyltransferase activity"/>
    <property type="evidence" value="ECO:0007669"/>
    <property type="project" value="UniProtKB-KW"/>
</dbReference>
<dbReference type="InterPro" id="IPR011914">
    <property type="entry name" value="RfaE_dom_II"/>
</dbReference>
<evidence type="ECO:0000259" key="8">
    <source>
        <dbReference type="Pfam" id="PF01467"/>
    </source>
</evidence>
<keyword evidence="4" id="KW-0547">Nucleotide-binding</keyword>
<dbReference type="PANTHER" id="PTHR43793:SF2">
    <property type="entry name" value="BIFUNCTIONAL PROTEIN HLDE"/>
    <property type="match status" value="1"/>
</dbReference>
<comment type="catalytic activity">
    <reaction evidence="7">
        <text>D-glycero-beta-D-manno-heptose 1-phosphate + ATP + H(+) = ADP-D-glycero-beta-D-manno-heptose + diphosphate</text>
        <dbReference type="Rhea" id="RHEA:27465"/>
        <dbReference type="ChEBI" id="CHEBI:15378"/>
        <dbReference type="ChEBI" id="CHEBI:30616"/>
        <dbReference type="ChEBI" id="CHEBI:33019"/>
        <dbReference type="ChEBI" id="CHEBI:59967"/>
        <dbReference type="ChEBI" id="CHEBI:61593"/>
        <dbReference type="EC" id="2.7.7.70"/>
    </reaction>
</comment>
<comment type="caution">
    <text evidence="9">The sequence shown here is derived from an EMBL/GenBank/DDBJ whole genome shotgun (WGS) entry which is preliminary data.</text>
</comment>
<dbReference type="Pfam" id="PF01467">
    <property type="entry name" value="CTP_transf_like"/>
    <property type="match status" value="1"/>
</dbReference>